<evidence type="ECO:0000313" key="4">
    <source>
        <dbReference type="Proteomes" id="UP000061432"/>
    </source>
</evidence>
<feature type="domain" description="AB hydrolase-1" evidence="1">
    <location>
        <begin position="22"/>
        <end position="245"/>
    </location>
</feature>
<protein>
    <submittedName>
        <fullName evidence="3">3-oxoadipate enol-lactonase</fullName>
    </submittedName>
</protein>
<dbReference type="PANTHER" id="PTHR33570">
    <property type="entry name" value="4-CARBOXYMUCONOLACTONE DECARBOXYLASE FAMILY PROTEIN"/>
    <property type="match status" value="1"/>
</dbReference>
<evidence type="ECO:0000259" key="1">
    <source>
        <dbReference type="Pfam" id="PF00561"/>
    </source>
</evidence>
<name>A0A0C6FGM7_9HYPH</name>
<dbReference type="SUPFAM" id="SSF69118">
    <property type="entry name" value="AhpD-like"/>
    <property type="match status" value="1"/>
</dbReference>
<evidence type="ECO:0000313" key="3">
    <source>
        <dbReference type="EMBL" id="BAQ44209.1"/>
    </source>
</evidence>
<dbReference type="InterPro" id="IPR026968">
    <property type="entry name" value="PcaD/CatD"/>
</dbReference>
<accession>A0A0C6FGM7</accession>
<dbReference type="AlphaFoldDB" id="A0A0C6FGM7"/>
<reference evidence="3 4" key="1">
    <citation type="journal article" date="2015" name="Genome Announc.">
        <title>Complete Genome Sequence of Methylobacterium aquaticum Strain 22A, Isolated from Racomitrium japonicum Moss.</title>
        <authorList>
            <person name="Tani A."/>
            <person name="Ogura Y."/>
            <person name="Hayashi T."/>
            <person name="Kimbara K."/>
        </authorList>
    </citation>
    <scope>NUCLEOTIDE SEQUENCE [LARGE SCALE GENOMIC DNA]</scope>
    <source>
        <strain evidence="3 4">MA-22A</strain>
    </source>
</reference>
<dbReference type="Gene3D" id="3.40.50.1820">
    <property type="entry name" value="alpha/beta hydrolase"/>
    <property type="match status" value="1"/>
</dbReference>
<organism evidence="3 4">
    <name type="scientific">Methylobacterium aquaticum</name>
    <dbReference type="NCBI Taxonomy" id="270351"/>
    <lineage>
        <taxon>Bacteria</taxon>
        <taxon>Pseudomonadati</taxon>
        <taxon>Pseudomonadota</taxon>
        <taxon>Alphaproteobacteria</taxon>
        <taxon>Hyphomicrobiales</taxon>
        <taxon>Methylobacteriaceae</taxon>
        <taxon>Methylobacterium</taxon>
    </lineage>
</organism>
<dbReference type="PATRIC" id="fig|270351.10.peg.754"/>
<dbReference type="GO" id="GO:0047570">
    <property type="term" value="F:3-oxoadipate enol-lactonase activity"/>
    <property type="evidence" value="ECO:0007669"/>
    <property type="project" value="InterPro"/>
</dbReference>
<dbReference type="InterPro" id="IPR000073">
    <property type="entry name" value="AB_hydrolase_1"/>
</dbReference>
<reference evidence="4" key="2">
    <citation type="submission" date="2015-01" db="EMBL/GenBank/DDBJ databases">
        <title>Complete genome sequence of Methylobacterium aquaticum strain 22A.</title>
        <authorList>
            <person name="Tani A."/>
            <person name="Ogura Y."/>
            <person name="Hayashi T."/>
        </authorList>
    </citation>
    <scope>NUCLEOTIDE SEQUENCE [LARGE SCALE GENOMIC DNA]</scope>
    <source>
        <strain evidence="4">MA-22A</strain>
    </source>
</reference>
<dbReference type="NCBIfam" id="TIGR02427">
    <property type="entry name" value="protocat_pcaD"/>
    <property type="match status" value="1"/>
</dbReference>
<sequence>MPQIEANGTLLNYELSGPSGAPVVVFSNSLGTSLAMWDPLVPYLRGRYRVLRYDTRGHGASQVRDTQIEVADLAEDLIGLLDALAIPRAHVVGLSLGGMTGQAAASRHPDRVISLTLMATAAFMPSEASWNERAALVREKGTAAIVEATMTRWFTPDFPAKSPDAVAPVHAQFTGTDSAGYAVCCNAIGRMDLRPVLDRITAPTLVIAGRDDPATPPAMAQEICDGIRHAELVVLPNAAHLLSVEQPAATAAHLLGFLDRHRGAPETATGAVAFETGLTNRKSVLGEAHVERSLAAASDFAGPWQDFITRTAWGEVWGDPRIPWKTRSFVTLAMMVALGREEEFKLHVRPALRNGVTVAELQALLIQTAIYAGVPAANGAFRWARDVLGDEIA</sequence>
<dbReference type="PANTHER" id="PTHR33570:SF2">
    <property type="entry name" value="CARBOXYMUCONOLACTONE DECARBOXYLASE-LIKE DOMAIN-CONTAINING PROTEIN"/>
    <property type="match status" value="1"/>
</dbReference>
<dbReference type="InterPro" id="IPR003779">
    <property type="entry name" value="CMD-like"/>
</dbReference>
<dbReference type="InterPro" id="IPR029032">
    <property type="entry name" value="AhpD-like"/>
</dbReference>
<feature type="domain" description="Carboxymuconolactone decarboxylase-like" evidence="2">
    <location>
        <begin position="304"/>
        <end position="386"/>
    </location>
</feature>
<dbReference type="Proteomes" id="UP000061432">
    <property type="component" value="Chromosome"/>
</dbReference>
<dbReference type="KEGG" id="maqu:Maq22A_c03900"/>
<dbReference type="Pfam" id="PF00561">
    <property type="entry name" value="Abhydrolase_1"/>
    <property type="match status" value="1"/>
</dbReference>
<gene>
    <name evidence="3" type="primary">mhpC</name>
    <name evidence="3" type="ORF">Maq22A_c03900</name>
</gene>
<dbReference type="RefSeq" id="WP_060845762.1">
    <property type="nucleotide sequence ID" value="NZ_AP014704.1"/>
</dbReference>
<dbReference type="SUPFAM" id="SSF53474">
    <property type="entry name" value="alpha/beta-Hydrolases"/>
    <property type="match status" value="1"/>
</dbReference>
<dbReference type="InterPro" id="IPR052512">
    <property type="entry name" value="4CMD/NDH-1_regulator"/>
</dbReference>
<dbReference type="Pfam" id="PF02627">
    <property type="entry name" value="CMD"/>
    <property type="match status" value="1"/>
</dbReference>
<dbReference type="OrthoDB" id="9793083at2"/>
<dbReference type="STRING" id="270351.Maq22A_c03900"/>
<evidence type="ECO:0000259" key="2">
    <source>
        <dbReference type="Pfam" id="PF02627"/>
    </source>
</evidence>
<dbReference type="GO" id="GO:0051920">
    <property type="term" value="F:peroxiredoxin activity"/>
    <property type="evidence" value="ECO:0007669"/>
    <property type="project" value="InterPro"/>
</dbReference>
<dbReference type="GO" id="GO:0042952">
    <property type="term" value="P:beta-ketoadipate pathway"/>
    <property type="evidence" value="ECO:0007669"/>
    <property type="project" value="InterPro"/>
</dbReference>
<dbReference type="Gene3D" id="1.20.1290.10">
    <property type="entry name" value="AhpD-like"/>
    <property type="match status" value="1"/>
</dbReference>
<proteinExistence type="predicted"/>
<dbReference type="InterPro" id="IPR029058">
    <property type="entry name" value="AB_hydrolase_fold"/>
</dbReference>
<dbReference type="EMBL" id="AP014704">
    <property type="protein sequence ID" value="BAQ44209.1"/>
    <property type="molecule type" value="Genomic_DNA"/>
</dbReference>
<dbReference type="PRINTS" id="PR00111">
    <property type="entry name" value="ABHYDROLASE"/>
</dbReference>